<evidence type="ECO:0000313" key="3">
    <source>
        <dbReference type="Proteomes" id="UP000828390"/>
    </source>
</evidence>
<evidence type="ECO:0000313" key="2">
    <source>
        <dbReference type="EMBL" id="KAH3822021.1"/>
    </source>
</evidence>
<keyword evidence="3" id="KW-1185">Reference proteome</keyword>
<organism evidence="2 3">
    <name type="scientific">Dreissena polymorpha</name>
    <name type="common">Zebra mussel</name>
    <name type="synonym">Mytilus polymorpha</name>
    <dbReference type="NCBI Taxonomy" id="45954"/>
    <lineage>
        <taxon>Eukaryota</taxon>
        <taxon>Metazoa</taxon>
        <taxon>Spiralia</taxon>
        <taxon>Lophotrochozoa</taxon>
        <taxon>Mollusca</taxon>
        <taxon>Bivalvia</taxon>
        <taxon>Autobranchia</taxon>
        <taxon>Heteroconchia</taxon>
        <taxon>Euheterodonta</taxon>
        <taxon>Imparidentia</taxon>
        <taxon>Neoheterodontei</taxon>
        <taxon>Myida</taxon>
        <taxon>Dreissenoidea</taxon>
        <taxon>Dreissenidae</taxon>
        <taxon>Dreissena</taxon>
    </lineage>
</organism>
<reference evidence="2" key="2">
    <citation type="submission" date="2020-11" db="EMBL/GenBank/DDBJ databases">
        <authorList>
            <person name="McCartney M.A."/>
            <person name="Auch B."/>
            <person name="Kono T."/>
            <person name="Mallez S."/>
            <person name="Becker A."/>
            <person name="Gohl D.M."/>
            <person name="Silverstein K.A.T."/>
            <person name="Koren S."/>
            <person name="Bechman K.B."/>
            <person name="Herman A."/>
            <person name="Abrahante J.E."/>
            <person name="Garbe J."/>
        </authorList>
    </citation>
    <scope>NUCLEOTIDE SEQUENCE</scope>
    <source>
        <strain evidence="2">Duluth1</strain>
        <tissue evidence="2">Whole animal</tissue>
    </source>
</reference>
<comment type="caution">
    <text evidence="2">The sequence shown here is derived from an EMBL/GenBank/DDBJ whole genome shotgun (WGS) entry which is preliminary data.</text>
</comment>
<dbReference type="OrthoDB" id="6140147at2759"/>
<proteinExistence type="predicted"/>
<reference evidence="2" key="1">
    <citation type="journal article" date="2019" name="bioRxiv">
        <title>The Genome of the Zebra Mussel, Dreissena polymorpha: A Resource for Invasive Species Research.</title>
        <authorList>
            <person name="McCartney M.A."/>
            <person name="Auch B."/>
            <person name="Kono T."/>
            <person name="Mallez S."/>
            <person name="Zhang Y."/>
            <person name="Obille A."/>
            <person name="Becker A."/>
            <person name="Abrahante J.E."/>
            <person name="Garbe J."/>
            <person name="Badalamenti J.P."/>
            <person name="Herman A."/>
            <person name="Mangelson H."/>
            <person name="Liachko I."/>
            <person name="Sullivan S."/>
            <person name="Sone E.D."/>
            <person name="Koren S."/>
            <person name="Silverstein K.A.T."/>
            <person name="Beckman K.B."/>
            <person name="Gohl D.M."/>
        </authorList>
    </citation>
    <scope>NUCLEOTIDE SEQUENCE</scope>
    <source>
        <strain evidence="2">Duluth1</strain>
        <tissue evidence="2">Whole animal</tissue>
    </source>
</reference>
<name>A0A9D4JRV3_DREPO</name>
<gene>
    <name evidence="2" type="ORF">DPMN_123790</name>
</gene>
<feature type="compositionally biased region" description="Polar residues" evidence="1">
    <location>
        <begin position="805"/>
        <end position="823"/>
    </location>
</feature>
<accession>A0A9D4JRV3</accession>
<dbReference type="AlphaFoldDB" id="A0A9D4JRV3"/>
<dbReference type="Proteomes" id="UP000828390">
    <property type="component" value="Unassembled WGS sequence"/>
</dbReference>
<feature type="region of interest" description="Disordered" evidence="1">
    <location>
        <begin position="768"/>
        <end position="828"/>
    </location>
</feature>
<protein>
    <submittedName>
        <fullName evidence="2">Uncharacterized protein</fullName>
    </submittedName>
</protein>
<evidence type="ECO:0000256" key="1">
    <source>
        <dbReference type="SAM" id="MobiDB-lite"/>
    </source>
</evidence>
<sequence length="939" mass="106748">MDDPVVDLRRTVAPLDLSFRSFMTFKEIQVLWKCSDIIESDINPVFVAHALVNNGYFTQELFDRICGEPRNSVTVFLLRELTGRISLHTLIKVLDECSYQEVAAKLLLALVKHQDEAVRVSGVYKSTSGQRPMIHTFFRNLKRMVHDAQFYNPREALQKLSEKFMVKMNMETNPVKKQIFADKCIAIIGAEIDAIAITFDTGLRNSEVFDTMRSLTNNSSNTMITDVVYYGRLANAQSIAGQFEDSENMLRAARSQAYHIGPCLELVNMLYIEVYVRLWMFEQKPTVELRKALMLWGRAGIESLEEEDVDTKKLWRRMFILRMVFCLIGLGNRANVIANCQPGASDIAEAKLLLADIEPTVDEMETRRKMFFYVAKARIAELTKHKEDCVTYLHKAECMARQGKFEELEFIMQFLNRMTNSTVYNTEVTTFTFNIRHTNERDQFNIVAMDDSQSYILVSIESPKGNRTIESLKQLRVCVDKPGIDHTRTQYIPIASSEENSLILFQSQLEAAIPQIFTSQTQQLRNTDLKCVAFHFPGLSEMAGGFVLVRQELSDLVSSEQQHYFLPKHTSMMRTNMNAVTHLDINNTNSFVFKPLEATLDQYVILSPSSFEHDFYGIGSTDNERLSFQHTCLKQRNREHCTPALPHTEQNGMLKKDAGVSGPVKFKEPFGNAKVVLQSGGKWQPLSGSIFEPTKDLEYTTINIENEIYDSQVERHQLSRIQSNSDQTNATDMYNNWQMLTIYERGILSGESEECLNAAALLKREPDRNRSDFEDEENGNVLEASDRNTNDTGNAGIRPMEESYSEVTTRTNEFSTNDWQTLSKSERPEVSGESSFEVIGAPNQPSSCASIGLDKISDISGQSSFEEVRVRNRSPSFTFVQYSTQDLSCMLGERPEPDGQDGSTESLDNLNKCARAVYKSEHLEMSENCSVTSEDLFGD</sequence>
<dbReference type="EMBL" id="JAIWYP010000005">
    <property type="protein sequence ID" value="KAH3822021.1"/>
    <property type="molecule type" value="Genomic_DNA"/>
</dbReference>